<dbReference type="KEGG" id="proo:MJB10_11235"/>
<keyword evidence="3" id="KW-1185">Reference proteome</keyword>
<dbReference type="AlphaFoldDB" id="A0AA96LY27"/>
<accession>A0AA96LY27</accession>
<name>A0AA96LY27_9BACL</name>
<organism evidence="2 3">
    <name type="scientific">Paenibacillus roseopurpureus</name>
    <dbReference type="NCBI Taxonomy" id="2918901"/>
    <lineage>
        <taxon>Bacteria</taxon>
        <taxon>Bacillati</taxon>
        <taxon>Bacillota</taxon>
        <taxon>Bacilli</taxon>
        <taxon>Bacillales</taxon>
        <taxon>Paenibacillaceae</taxon>
        <taxon>Paenibacillus</taxon>
    </lineage>
</organism>
<evidence type="ECO:0000256" key="1">
    <source>
        <dbReference type="SAM" id="MobiDB-lite"/>
    </source>
</evidence>
<feature type="compositionally biased region" description="Polar residues" evidence="1">
    <location>
        <begin position="54"/>
        <end position="63"/>
    </location>
</feature>
<feature type="region of interest" description="Disordered" evidence="1">
    <location>
        <begin position="40"/>
        <end position="63"/>
    </location>
</feature>
<proteinExistence type="predicted"/>
<dbReference type="Proteomes" id="UP001304650">
    <property type="component" value="Chromosome"/>
</dbReference>
<evidence type="ECO:0000313" key="2">
    <source>
        <dbReference type="EMBL" id="WNR46630.1"/>
    </source>
</evidence>
<gene>
    <name evidence="2" type="ORF">MJB10_11235</name>
</gene>
<sequence length="63" mass="7482">MQEKPYFCPNCRSNRIKFNVITSYAQSFMKDAHSGHFMEFHDPNVVPEPETDDTMPNLQLYRQ</sequence>
<dbReference type="RefSeq" id="WP_314804854.1">
    <property type="nucleotide sequence ID" value="NZ_CP130319.1"/>
</dbReference>
<reference evidence="2" key="1">
    <citation type="submission" date="2022-02" db="EMBL/GenBank/DDBJ databases">
        <title>Paenibacillus sp. MBLB1832 Whole Genome Shotgun Sequencing.</title>
        <authorList>
            <person name="Hwang C.Y."/>
            <person name="Cho E.-S."/>
            <person name="Seo M.-J."/>
        </authorList>
    </citation>
    <scope>NUCLEOTIDE SEQUENCE</scope>
    <source>
        <strain evidence="2">MBLB1832</strain>
    </source>
</reference>
<evidence type="ECO:0000313" key="3">
    <source>
        <dbReference type="Proteomes" id="UP001304650"/>
    </source>
</evidence>
<dbReference type="EMBL" id="CP130319">
    <property type="protein sequence ID" value="WNR46630.1"/>
    <property type="molecule type" value="Genomic_DNA"/>
</dbReference>
<protein>
    <submittedName>
        <fullName evidence="2">Uncharacterized protein</fullName>
    </submittedName>
</protein>